<evidence type="ECO:0000256" key="1">
    <source>
        <dbReference type="ARBA" id="ARBA00022801"/>
    </source>
</evidence>
<reference evidence="2" key="1">
    <citation type="journal article" date="2022" name="Proc. Natl. Acad. Sci. U.S.A.">
        <title>Life cycle and functional genomics of the unicellular red alga Galdieria for elucidating algal and plant evolution and industrial use.</title>
        <authorList>
            <person name="Hirooka S."/>
            <person name="Itabashi T."/>
            <person name="Ichinose T.M."/>
            <person name="Onuma R."/>
            <person name="Fujiwara T."/>
            <person name="Yamashita S."/>
            <person name="Jong L.W."/>
            <person name="Tomita R."/>
            <person name="Iwane A.H."/>
            <person name="Miyagishima S.Y."/>
        </authorList>
    </citation>
    <scope>NUCLEOTIDE SEQUENCE</scope>
    <source>
        <strain evidence="2">NBRC 102759</strain>
    </source>
</reference>
<dbReference type="SUPFAM" id="SSF55909">
    <property type="entry name" value="Pentein"/>
    <property type="match status" value="1"/>
</dbReference>
<dbReference type="PANTHER" id="PTHR31377">
    <property type="entry name" value="AGMATINE DEIMINASE-RELATED"/>
    <property type="match status" value="1"/>
</dbReference>
<organism evidence="2 3">
    <name type="scientific">Galdieria partita</name>
    <dbReference type="NCBI Taxonomy" id="83374"/>
    <lineage>
        <taxon>Eukaryota</taxon>
        <taxon>Rhodophyta</taxon>
        <taxon>Bangiophyceae</taxon>
        <taxon>Galdieriales</taxon>
        <taxon>Galdieriaceae</taxon>
        <taxon>Galdieria</taxon>
    </lineage>
</organism>
<evidence type="ECO:0008006" key="4">
    <source>
        <dbReference type="Google" id="ProtNLM"/>
    </source>
</evidence>
<dbReference type="Pfam" id="PF04371">
    <property type="entry name" value="PAD_porph"/>
    <property type="match status" value="1"/>
</dbReference>
<name>A0A9C7PPD3_9RHOD</name>
<dbReference type="NCBIfam" id="TIGR03380">
    <property type="entry name" value="agmatine_aguA"/>
    <property type="match status" value="1"/>
</dbReference>
<dbReference type="Proteomes" id="UP001061958">
    <property type="component" value="Unassembled WGS sequence"/>
</dbReference>
<dbReference type="EMBL" id="BQMJ01000001">
    <property type="protein sequence ID" value="GJQ08223.1"/>
    <property type="molecule type" value="Genomic_DNA"/>
</dbReference>
<dbReference type="InterPro" id="IPR007466">
    <property type="entry name" value="Peptidyl-Arg-deiminase_porph"/>
</dbReference>
<sequence>MEAPTCARLPAEWEHHSQTWIGWPERPDNWREGAKPVQNTFVKVIQAISEFEPVNVVVSTKQWKQVGSFFSDNKRIRVVELSTDDCWLRDTGPVFIKERYRNLQSTIQGVDFTFNAWGGLIEGCYSNWEHDSLVAWKILELERLKRYASNLVLEGGAISCDGEGTLITTEECLLNRNRNPGWTRYQIEEELNKFLGIDKVVWLPLGIYGDYDTNGHVDNLCVFVEPGKVVLHWTDDQTDPQYQRSLEALHILERSSDAKGRRFAVYKLPAPGPFYRDEHEVRGLVCSNTAVIRKAGERLVASYVNFYPVNDAIIMPSFGEPWDSKAETVFERILPNKQIRKVPAREIILGGGGIHCITQHQPE</sequence>
<dbReference type="GO" id="GO:0009446">
    <property type="term" value="P:putrescine biosynthetic process"/>
    <property type="evidence" value="ECO:0007669"/>
    <property type="project" value="InterPro"/>
</dbReference>
<keyword evidence="3" id="KW-1185">Reference proteome</keyword>
<dbReference type="HAMAP" id="MF_01841">
    <property type="entry name" value="Agmatine_deimin"/>
    <property type="match status" value="1"/>
</dbReference>
<proteinExistence type="inferred from homology"/>
<dbReference type="PANTHER" id="PTHR31377:SF2">
    <property type="entry name" value="AGMATINE DEIMINASE"/>
    <property type="match status" value="1"/>
</dbReference>
<evidence type="ECO:0000313" key="3">
    <source>
        <dbReference type="Proteomes" id="UP001061958"/>
    </source>
</evidence>
<comment type="caution">
    <text evidence="2">The sequence shown here is derived from an EMBL/GenBank/DDBJ whole genome shotgun (WGS) entry which is preliminary data.</text>
</comment>
<dbReference type="GO" id="GO:0004668">
    <property type="term" value="F:protein-arginine deiminase activity"/>
    <property type="evidence" value="ECO:0007669"/>
    <property type="project" value="InterPro"/>
</dbReference>
<protein>
    <recommendedName>
        <fullName evidence="4">Agmatine deiminase</fullName>
    </recommendedName>
</protein>
<dbReference type="GO" id="GO:0047632">
    <property type="term" value="F:agmatine deiminase activity"/>
    <property type="evidence" value="ECO:0007669"/>
    <property type="project" value="InterPro"/>
</dbReference>
<dbReference type="InterPro" id="IPR017754">
    <property type="entry name" value="Agmatine_deiminase"/>
</dbReference>
<reference evidence="2" key="2">
    <citation type="submission" date="2022-01" db="EMBL/GenBank/DDBJ databases">
        <authorList>
            <person name="Hirooka S."/>
            <person name="Miyagishima S.Y."/>
        </authorList>
    </citation>
    <scope>NUCLEOTIDE SEQUENCE</scope>
    <source>
        <strain evidence="2">NBRC 102759</strain>
    </source>
</reference>
<dbReference type="OrthoDB" id="544103at2759"/>
<accession>A0A9C7PPD3</accession>
<gene>
    <name evidence="2" type="ORF">GpartN1_g14.t1</name>
</gene>
<evidence type="ECO:0000313" key="2">
    <source>
        <dbReference type="EMBL" id="GJQ08223.1"/>
    </source>
</evidence>
<dbReference type="Gene3D" id="3.75.10.10">
    <property type="entry name" value="L-arginine/glycine Amidinotransferase, Chain A"/>
    <property type="match status" value="1"/>
</dbReference>
<keyword evidence="1" id="KW-0378">Hydrolase</keyword>
<dbReference type="AlphaFoldDB" id="A0A9C7PPD3"/>